<keyword evidence="11" id="KW-1185">Reference proteome</keyword>
<name>A0A366JH32_9GAMM</name>
<evidence type="ECO:0000256" key="1">
    <source>
        <dbReference type="ARBA" id="ARBA00004651"/>
    </source>
</evidence>
<dbReference type="InterPro" id="IPR017871">
    <property type="entry name" value="ABC_transporter-like_CS"/>
</dbReference>
<feature type="transmembrane region" description="Helical" evidence="7">
    <location>
        <begin position="56"/>
        <end position="73"/>
    </location>
</feature>
<evidence type="ECO:0000256" key="7">
    <source>
        <dbReference type="SAM" id="Phobius"/>
    </source>
</evidence>
<dbReference type="SUPFAM" id="SSF90123">
    <property type="entry name" value="ABC transporter transmembrane region"/>
    <property type="match status" value="1"/>
</dbReference>
<feature type="domain" description="ABC transporter" evidence="8">
    <location>
        <begin position="322"/>
        <end position="524"/>
    </location>
</feature>
<dbReference type="Proteomes" id="UP000252792">
    <property type="component" value="Unassembled WGS sequence"/>
</dbReference>
<dbReference type="PANTHER" id="PTHR24221">
    <property type="entry name" value="ATP-BINDING CASSETTE SUB-FAMILY B"/>
    <property type="match status" value="1"/>
</dbReference>
<organism evidence="10 11">
    <name type="scientific">Marinomonas rhizomae</name>
    <dbReference type="NCBI Taxonomy" id="491948"/>
    <lineage>
        <taxon>Bacteria</taxon>
        <taxon>Pseudomonadati</taxon>
        <taxon>Pseudomonadota</taxon>
        <taxon>Gammaproteobacteria</taxon>
        <taxon>Oceanospirillales</taxon>
        <taxon>Oceanospirillaceae</taxon>
        <taxon>Marinomonas</taxon>
    </lineage>
</organism>
<dbReference type="PROSITE" id="PS50893">
    <property type="entry name" value="ABC_TRANSPORTER_2"/>
    <property type="match status" value="1"/>
</dbReference>
<comment type="caution">
    <text evidence="10">The sequence shown here is derived from an EMBL/GenBank/DDBJ whole genome shotgun (WGS) entry which is preliminary data.</text>
</comment>
<keyword evidence="2 7" id="KW-0812">Transmembrane</keyword>
<dbReference type="SUPFAM" id="SSF52540">
    <property type="entry name" value="P-loop containing nucleoside triphosphate hydrolases"/>
    <property type="match status" value="1"/>
</dbReference>
<dbReference type="InterPro" id="IPR011527">
    <property type="entry name" value="ABC1_TM_dom"/>
</dbReference>
<dbReference type="Pfam" id="PF00664">
    <property type="entry name" value="ABC_membrane"/>
    <property type="match status" value="1"/>
</dbReference>
<protein>
    <submittedName>
        <fullName evidence="10">ABC transporter transmembrane protein</fullName>
    </submittedName>
</protein>
<dbReference type="GO" id="GO:0140359">
    <property type="term" value="F:ABC-type transporter activity"/>
    <property type="evidence" value="ECO:0007669"/>
    <property type="project" value="InterPro"/>
</dbReference>
<dbReference type="Pfam" id="PF00005">
    <property type="entry name" value="ABC_tran"/>
    <property type="match status" value="1"/>
</dbReference>
<keyword evidence="6 7" id="KW-0472">Membrane</keyword>
<dbReference type="PROSITE" id="PS50929">
    <property type="entry name" value="ABC_TM1F"/>
    <property type="match status" value="1"/>
</dbReference>
<feature type="transmembrane region" description="Helical" evidence="7">
    <location>
        <begin position="237"/>
        <end position="260"/>
    </location>
</feature>
<dbReference type="InterPro" id="IPR027417">
    <property type="entry name" value="P-loop_NTPase"/>
</dbReference>
<feature type="domain" description="ABC transmembrane type-1" evidence="9">
    <location>
        <begin position="29"/>
        <end position="295"/>
    </location>
</feature>
<evidence type="ECO:0000259" key="9">
    <source>
        <dbReference type="PROSITE" id="PS50929"/>
    </source>
</evidence>
<evidence type="ECO:0000313" key="11">
    <source>
        <dbReference type="Proteomes" id="UP000252792"/>
    </source>
</evidence>
<dbReference type="OrthoDB" id="9806127at2"/>
<evidence type="ECO:0000256" key="4">
    <source>
        <dbReference type="ARBA" id="ARBA00022840"/>
    </source>
</evidence>
<dbReference type="SMART" id="SM00382">
    <property type="entry name" value="AAA"/>
    <property type="match status" value="1"/>
</dbReference>
<evidence type="ECO:0000256" key="3">
    <source>
        <dbReference type="ARBA" id="ARBA00022741"/>
    </source>
</evidence>
<keyword evidence="4" id="KW-0067">ATP-binding</keyword>
<sequence>MKHNMDHVNNSPLLALPASARHRLLNVSLGWILVAGLEAFAYTVLALGIANHWPPLWVLTSASLAILATVLVNRSGYLTGVRLAGDLYTALGHALAQTKLSWFTNDHRSKIASMAGQGIPGFMSIPAHQLQSFLHAPCLPLCLVIGIGAVAGLNVALIACVLLAISLVVQFLSQRALKRADAQRHTAQSNTSAATLEFVDHIELLRTAAGPVRAIERLEQRWETQEQALTKTNLASALAIFISTLASVLPMTGIAVFMILSESDHIPTLLAVLVLTGRAAAPLSELATAGLGINDIKASLDNFQQVTNTPQLAEPTQPKAAPTEYDIFINQVSQTPVLENIKATIPAGSRVNISGPSGSGKSTLLELLMRFDDPEVGVISIGDVKLSDMPYETLASLIAYVPQDPIIFTGSLADNIRIGDPEASDQDIEAAARQAALDTIIDRSPEGIHQSVGQQGNALSGGERQRVTIARALMKKAPILILDEATSALDEKTEQDIITTLNYLASTVIFVTHRDATPWHPSQTIDLSNS</sequence>
<evidence type="ECO:0000256" key="6">
    <source>
        <dbReference type="ARBA" id="ARBA00023136"/>
    </source>
</evidence>
<dbReference type="InterPro" id="IPR039421">
    <property type="entry name" value="Type_1_exporter"/>
</dbReference>
<keyword evidence="3" id="KW-0547">Nucleotide-binding</keyword>
<evidence type="ECO:0000313" key="10">
    <source>
        <dbReference type="EMBL" id="RBP85790.1"/>
    </source>
</evidence>
<dbReference type="EMBL" id="QNSE01000001">
    <property type="protein sequence ID" value="RBP85790.1"/>
    <property type="molecule type" value="Genomic_DNA"/>
</dbReference>
<dbReference type="PROSITE" id="PS00211">
    <property type="entry name" value="ABC_TRANSPORTER_1"/>
    <property type="match status" value="1"/>
</dbReference>
<reference evidence="10 11" key="1">
    <citation type="submission" date="2018-06" db="EMBL/GenBank/DDBJ databases">
        <title>Genomic Encyclopedia of Type Strains, Phase III (KMG-III): the genomes of soil and plant-associated and newly described type strains.</title>
        <authorList>
            <person name="Whitman W."/>
        </authorList>
    </citation>
    <scope>NUCLEOTIDE SEQUENCE [LARGE SCALE GENOMIC DNA]</scope>
    <source>
        <strain evidence="10 11">CECT 7377</strain>
    </source>
</reference>
<dbReference type="Gene3D" id="3.40.50.300">
    <property type="entry name" value="P-loop containing nucleotide triphosphate hydrolases"/>
    <property type="match status" value="1"/>
</dbReference>
<dbReference type="PANTHER" id="PTHR24221:SF654">
    <property type="entry name" value="ATP-BINDING CASSETTE SUB-FAMILY B MEMBER 6"/>
    <property type="match status" value="1"/>
</dbReference>
<keyword evidence="5 7" id="KW-1133">Transmembrane helix</keyword>
<dbReference type="Gene3D" id="1.20.1560.10">
    <property type="entry name" value="ABC transporter type 1, transmembrane domain"/>
    <property type="match status" value="1"/>
</dbReference>
<dbReference type="GO" id="GO:0005524">
    <property type="term" value="F:ATP binding"/>
    <property type="evidence" value="ECO:0007669"/>
    <property type="project" value="UniProtKB-KW"/>
</dbReference>
<accession>A0A366JH32</accession>
<comment type="subcellular location">
    <subcellularLocation>
        <location evidence="1">Cell membrane</location>
        <topology evidence="1">Multi-pass membrane protein</topology>
    </subcellularLocation>
</comment>
<proteinExistence type="predicted"/>
<evidence type="ECO:0000256" key="2">
    <source>
        <dbReference type="ARBA" id="ARBA00022692"/>
    </source>
</evidence>
<dbReference type="GO" id="GO:0005886">
    <property type="term" value="C:plasma membrane"/>
    <property type="evidence" value="ECO:0007669"/>
    <property type="project" value="UniProtKB-SubCell"/>
</dbReference>
<dbReference type="InterPro" id="IPR003439">
    <property type="entry name" value="ABC_transporter-like_ATP-bd"/>
</dbReference>
<dbReference type="InterPro" id="IPR003593">
    <property type="entry name" value="AAA+_ATPase"/>
</dbReference>
<dbReference type="AlphaFoldDB" id="A0A366JH32"/>
<dbReference type="GO" id="GO:0034040">
    <property type="term" value="F:ATPase-coupled lipid transmembrane transporter activity"/>
    <property type="evidence" value="ECO:0007669"/>
    <property type="project" value="TreeGrafter"/>
</dbReference>
<dbReference type="RefSeq" id="WP_113915023.1">
    <property type="nucleotide sequence ID" value="NZ_QNSE01000001.1"/>
</dbReference>
<evidence type="ECO:0000259" key="8">
    <source>
        <dbReference type="PROSITE" id="PS50893"/>
    </source>
</evidence>
<evidence type="ECO:0000256" key="5">
    <source>
        <dbReference type="ARBA" id="ARBA00022989"/>
    </source>
</evidence>
<gene>
    <name evidence="10" type="ORF">DFP80_101285</name>
</gene>
<dbReference type="InterPro" id="IPR036640">
    <property type="entry name" value="ABC1_TM_sf"/>
</dbReference>
<feature type="transmembrane region" description="Helical" evidence="7">
    <location>
        <begin position="155"/>
        <end position="173"/>
    </location>
</feature>
<dbReference type="GO" id="GO:0016887">
    <property type="term" value="F:ATP hydrolysis activity"/>
    <property type="evidence" value="ECO:0007669"/>
    <property type="project" value="InterPro"/>
</dbReference>
<feature type="transmembrane region" description="Helical" evidence="7">
    <location>
        <begin position="29"/>
        <end position="50"/>
    </location>
</feature>